<organism evidence="18 19">
    <name type="scientific">Parasponia andersonii</name>
    <name type="common">Sponia andersonii</name>
    <dbReference type="NCBI Taxonomy" id="3476"/>
    <lineage>
        <taxon>Eukaryota</taxon>
        <taxon>Viridiplantae</taxon>
        <taxon>Streptophyta</taxon>
        <taxon>Embryophyta</taxon>
        <taxon>Tracheophyta</taxon>
        <taxon>Spermatophyta</taxon>
        <taxon>Magnoliopsida</taxon>
        <taxon>eudicotyledons</taxon>
        <taxon>Gunneridae</taxon>
        <taxon>Pentapetalae</taxon>
        <taxon>rosids</taxon>
        <taxon>fabids</taxon>
        <taxon>Rosales</taxon>
        <taxon>Cannabaceae</taxon>
        <taxon>Parasponia</taxon>
    </lineage>
</organism>
<keyword evidence="9" id="KW-0067">ATP-binding</keyword>
<dbReference type="Proteomes" id="UP000237105">
    <property type="component" value="Unassembled WGS sequence"/>
</dbReference>
<keyword evidence="2" id="KW-0723">Serine/threonine-protein kinase</keyword>
<keyword evidence="4 14" id="KW-0812">Transmembrane</keyword>
<dbReference type="FunFam" id="3.30.430.20:FF:000003">
    <property type="entry name" value="Cysteine-rich RLK (RECEPTOR-like protein kinase) 10"/>
    <property type="match status" value="1"/>
</dbReference>
<comment type="caution">
    <text evidence="18">The sequence shown here is derived from an EMBL/GenBank/DDBJ whole genome shotgun (WGS) entry which is preliminary data.</text>
</comment>
<name>A0A2P5ATL7_PARAD</name>
<keyword evidence="11 14" id="KW-0472">Membrane</keyword>
<feature type="chain" id="PRO_5015196818" evidence="15">
    <location>
        <begin position="46"/>
        <end position="704"/>
    </location>
</feature>
<evidence type="ECO:0000313" key="19">
    <source>
        <dbReference type="Proteomes" id="UP000237105"/>
    </source>
</evidence>
<feature type="signal peptide" evidence="15">
    <location>
        <begin position="1"/>
        <end position="45"/>
    </location>
</feature>
<keyword evidence="5 15" id="KW-0732">Signal</keyword>
<keyword evidence="12 18" id="KW-0675">Receptor</keyword>
<dbReference type="Pfam" id="PF00069">
    <property type="entry name" value="Pkinase"/>
    <property type="match status" value="1"/>
</dbReference>
<reference evidence="19" key="1">
    <citation type="submission" date="2016-06" db="EMBL/GenBank/DDBJ databases">
        <title>Parallel loss of symbiosis genes in relatives of nitrogen-fixing non-legume Parasponia.</title>
        <authorList>
            <person name="Van Velzen R."/>
            <person name="Holmer R."/>
            <person name="Bu F."/>
            <person name="Rutten L."/>
            <person name="Van Zeijl A."/>
            <person name="Liu W."/>
            <person name="Santuari L."/>
            <person name="Cao Q."/>
            <person name="Sharma T."/>
            <person name="Shen D."/>
            <person name="Roswanjaya Y."/>
            <person name="Wardhani T."/>
            <person name="Kalhor M.S."/>
            <person name="Jansen J."/>
            <person name="Van den Hoogen J."/>
            <person name="Gungor B."/>
            <person name="Hartog M."/>
            <person name="Hontelez J."/>
            <person name="Verver J."/>
            <person name="Yang W.-C."/>
            <person name="Schijlen E."/>
            <person name="Repin R."/>
            <person name="Schilthuizen M."/>
            <person name="Schranz E."/>
            <person name="Heidstra R."/>
            <person name="Miyata K."/>
            <person name="Fedorova E."/>
            <person name="Kohlen W."/>
            <person name="Bisseling T."/>
            <person name="Smit S."/>
            <person name="Geurts R."/>
        </authorList>
    </citation>
    <scope>NUCLEOTIDE SEQUENCE [LARGE SCALE GENOMIC DNA]</scope>
    <source>
        <strain evidence="19">cv. WU1-14</strain>
    </source>
</reference>
<dbReference type="PROSITE" id="PS51473">
    <property type="entry name" value="GNK2"/>
    <property type="match status" value="2"/>
</dbReference>
<feature type="domain" description="Gnk2-homologous" evidence="17">
    <location>
        <begin position="162"/>
        <end position="270"/>
    </location>
</feature>
<evidence type="ECO:0000256" key="15">
    <source>
        <dbReference type="SAM" id="SignalP"/>
    </source>
</evidence>
<dbReference type="InterPro" id="IPR011009">
    <property type="entry name" value="Kinase-like_dom_sf"/>
</dbReference>
<keyword evidence="19" id="KW-1185">Reference proteome</keyword>
<dbReference type="GO" id="GO:0005886">
    <property type="term" value="C:plasma membrane"/>
    <property type="evidence" value="ECO:0007669"/>
    <property type="project" value="TreeGrafter"/>
</dbReference>
<proteinExistence type="predicted"/>
<keyword evidence="7" id="KW-0547">Nucleotide-binding</keyword>
<feature type="transmembrane region" description="Helical" evidence="14">
    <location>
        <begin position="308"/>
        <end position="329"/>
    </location>
</feature>
<dbReference type="PANTHER" id="PTHR27002">
    <property type="entry name" value="RECEPTOR-LIKE SERINE/THREONINE-PROTEIN KINASE SD1-8"/>
    <property type="match status" value="1"/>
</dbReference>
<dbReference type="EMBL" id="JXTB01000452">
    <property type="protein sequence ID" value="PON39890.1"/>
    <property type="molecule type" value="Genomic_DNA"/>
</dbReference>
<evidence type="ECO:0000256" key="10">
    <source>
        <dbReference type="ARBA" id="ARBA00022989"/>
    </source>
</evidence>
<evidence type="ECO:0000256" key="7">
    <source>
        <dbReference type="ARBA" id="ARBA00022741"/>
    </source>
</evidence>
<evidence type="ECO:0000256" key="9">
    <source>
        <dbReference type="ARBA" id="ARBA00022840"/>
    </source>
</evidence>
<evidence type="ECO:0000256" key="4">
    <source>
        <dbReference type="ARBA" id="ARBA00022692"/>
    </source>
</evidence>
<dbReference type="PANTHER" id="PTHR27002:SF181">
    <property type="entry name" value="RECEPTOR-LIKE SERINE_THREONINE-PROTEIN KINASE"/>
    <property type="match status" value="1"/>
</dbReference>
<keyword evidence="6" id="KW-0677">Repeat</keyword>
<evidence type="ECO:0000256" key="1">
    <source>
        <dbReference type="ARBA" id="ARBA00004167"/>
    </source>
</evidence>
<dbReference type="Gene3D" id="1.10.510.10">
    <property type="entry name" value="Transferase(Phosphotransferase) domain 1"/>
    <property type="match status" value="1"/>
</dbReference>
<keyword evidence="3" id="KW-0808">Transferase</keyword>
<dbReference type="PROSITE" id="PS50011">
    <property type="entry name" value="PROTEIN_KINASE_DOM"/>
    <property type="match status" value="1"/>
</dbReference>
<evidence type="ECO:0000313" key="18">
    <source>
        <dbReference type="EMBL" id="PON39890.1"/>
    </source>
</evidence>
<dbReference type="InterPro" id="IPR002902">
    <property type="entry name" value="GNK2"/>
</dbReference>
<evidence type="ECO:0000256" key="14">
    <source>
        <dbReference type="SAM" id="Phobius"/>
    </source>
</evidence>
<dbReference type="SUPFAM" id="SSF56112">
    <property type="entry name" value="Protein kinase-like (PK-like)"/>
    <property type="match status" value="1"/>
</dbReference>
<feature type="domain" description="Gnk2-homologous" evidence="17">
    <location>
        <begin position="49"/>
        <end position="156"/>
    </location>
</feature>
<evidence type="ECO:0000256" key="6">
    <source>
        <dbReference type="ARBA" id="ARBA00022737"/>
    </source>
</evidence>
<feature type="region of interest" description="Disordered" evidence="13">
    <location>
        <begin position="277"/>
        <end position="301"/>
    </location>
</feature>
<dbReference type="Pfam" id="PF01657">
    <property type="entry name" value="Stress-antifung"/>
    <property type="match status" value="2"/>
</dbReference>
<dbReference type="FunFam" id="1.10.510.10:FF:000384">
    <property type="entry name" value="G-type lectin S-receptor-like serine/threonine-protein kinase"/>
    <property type="match status" value="1"/>
</dbReference>
<keyword evidence="8 18" id="KW-0418">Kinase</keyword>
<dbReference type="OrthoDB" id="1909574at2759"/>
<evidence type="ECO:0000256" key="13">
    <source>
        <dbReference type="SAM" id="MobiDB-lite"/>
    </source>
</evidence>
<sequence>MEERITEDAYHYGQNSKGGSNISQIFSRKLFVVSVLLILVAQACAQPSFLFEFCRNDNGNYTTNSPYQANLNRVLANLTSGDAFAYGGVGFYNFSYGQDFDRVCVIGLCGGGDVEPDSCRSCLNQSAHLLTRVCPSQKEAIGGFDECMLRYSNRSLFGLMETSPRFHSWSNRDVSTNSTDQFSRDLRALFENLKSRAANGGFLGKYAAGSHSSDRALYGFAQCTPDLSQVDCRNCLDEAFGDFLGPNGTVRVGGRVVTPSCNFRYEVYPFYGLEDESDAPPTSRVQSTPPSSPPLTTKGKKSNKSRTIVIATVVSSVASVVLIISIGVYSSVKNTIHKRDEDRPSFEAAEEIGNVEFLQFNFSTIRVATNNFSEENKFAQGAFGYVYRGKLCDGLNIIVKCFNAENSCRDYFKNELLLGAKLQQRNLVRLLGFCSKGNKRFLIYEFLPQSLDRLIFDPLLVEHSYLDWDTRYRIIRGIARGLLYLHEDCRFTIIHCDIKASKILLDEEMNPKISGFGLAKSIEVDRSGDFSVLVGTFGYLDPEYMRSGIFSVKTDVYSFGVLLLEILSGQRSISSNHDGEREFLVTTAWRNWREGTALNLVDPQIRDSSEESEIMRCIHIGLLCVQTCSYARPTMSSVVHMLNCNCLSLPIPSEFGDVQESSLVSFEQSPSSVFNSGVIESFHSESEIVPESANKVSIIEPRNS</sequence>
<gene>
    <name evidence="18" type="primary">PanCRK23</name>
    <name evidence="18" type="ORF">PanWU01x14_301470</name>
</gene>
<protein>
    <submittedName>
        <fullName evidence="18">Cysteine rich receptor like kinase</fullName>
    </submittedName>
</protein>
<evidence type="ECO:0000256" key="3">
    <source>
        <dbReference type="ARBA" id="ARBA00022679"/>
    </source>
</evidence>
<dbReference type="CDD" id="cd23509">
    <property type="entry name" value="Gnk2-like"/>
    <property type="match status" value="2"/>
</dbReference>
<dbReference type="InterPro" id="IPR000719">
    <property type="entry name" value="Prot_kinase_dom"/>
</dbReference>
<dbReference type="GO" id="GO:0004674">
    <property type="term" value="F:protein serine/threonine kinase activity"/>
    <property type="evidence" value="ECO:0007669"/>
    <property type="project" value="UniProtKB-KW"/>
</dbReference>
<evidence type="ECO:0000256" key="11">
    <source>
        <dbReference type="ARBA" id="ARBA00023136"/>
    </source>
</evidence>
<evidence type="ECO:0000256" key="2">
    <source>
        <dbReference type="ARBA" id="ARBA00022527"/>
    </source>
</evidence>
<comment type="subcellular location">
    <subcellularLocation>
        <location evidence="1">Membrane</location>
        <topology evidence="1">Single-pass membrane protein</topology>
    </subcellularLocation>
</comment>
<dbReference type="InterPro" id="IPR038408">
    <property type="entry name" value="GNK2_sf"/>
</dbReference>
<accession>A0A2P5ATL7</accession>
<dbReference type="Gene3D" id="3.30.430.20">
    <property type="entry name" value="Gnk2 domain, C-X8-C-X2-C motif"/>
    <property type="match status" value="2"/>
</dbReference>
<evidence type="ECO:0000256" key="8">
    <source>
        <dbReference type="ARBA" id="ARBA00022777"/>
    </source>
</evidence>
<dbReference type="Gene3D" id="3.30.200.20">
    <property type="entry name" value="Phosphorylase Kinase, domain 1"/>
    <property type="match status" value="1"/>
</dbReference>
<evidence type="ECO:0000259" key="17">
    <source>
        <dbReference type="PROSITE" id="PS51473"/>
    </source>
</evidence>
<evidence type="ECO:0000256" key="12">
    <source>
        <dbReference type="ARBA" id="ARBA00023170"/>
    </source>
</evidence>
<dbReference type="GO" id="GO:0005524">
    <property type="term" value="F:ATP binding"/>
    <property type="evidence" value="ECO:0007669"/>
    <property type="project" value="UniProtKB-KW"/>
</dbReference>
<feature type="domain" description="Protein kinase" evidence="16">
    <location>
        <begin position="372"/>
        <end position="622"/>
    </location>
</feature>
<dbReference type="AlphaFoldDB" id="A0A2P5ATL7"/>
<evidence type="ECO:0000256" key="5">
    <source>
        <dbReference type="ARBA" id="ARBA00022729"/>
    </source>
</evidence>
<keyword evidence="10 14" id="KW-1133">Transmembrane helix</keyword>
<evidence type="ECO:0000259" key="16">
    <source>
        <dbReference type="PROSITE" id="PS50011"/>
    </source>
</evidence>